<dbReference type="EMBL" id="VGLS01000129">
    <property type="protein sequence ID" value="MBM3223337.1"/>
    <property type="molecule type" value="Genomic_DNA"/>
</dbReference>
<dbReference type="InterPro" id="IPR029060">
    <property type="entry name" value="PIN-like_dom_sf"/>
</dbReference>
<dbReference type="CDD" id="cd09872">
    <property type="entry name" value="PIN_Sll0205-like"/>
    <property type="match status" value="1"/>
</dbReference>
<evidence type="ECO:0000313" key="1">
    <source>
        <dbReference type="EMBL" id="MBM3223337.1"/>
    </source>
</evidence>
<dbReference type="Proteomes" id="UP000712673">
    <property type="component" value="Unassembled WGS sequence"/>
</dbReference>
<gene>
    <name evidence="1" type="ORF">FJZ47_06005</name>
</gene>
<dbReference type="PANTHER" id="PTHR36173:SF1">
    <property type="entry name" value="RIBONUCLEASE VAPC22"/>
    <property type="match status" value="1"/>
</dbReference>
<dbReference type="SUPFAM" id="SSF88723">
    <property type="entry name" value="PIN domain-like"/>
    <property type="match status" value="1"/>
</dbReference>
<organism evidence="1 2">
    <name type="scientific">Tectimicrobiota bacterium</name>
    <dbReference type="NCBI Taxonomy" id="2528274"/>
    <lineage>
        <taxon>Bacteria</taxon>
        <taxon>Pseudomonadati</taxon>
        <taxon>Nitrospinota/Tectimicrobiota group</taxon>
        <taxon>Candidatus Tectimicrobiota</taxon>
    </lineage>
</organism>
<dbReference type="AlphaFoldDB" id="A0A937VYK5"/>
<dbReference type="InterPro" id="IPR052919">
    <property type="entry name" value="TA_system_RNase"/>
</dbReference>
<protein>
    <submittedName>
        <fullName evidence="1">Type II toxin-antitoxin system VapC family toxin</fullName>
    </submittedName>
</protein>
<accession>A0A937VYK5</accession>
<dbReference type="InterPro" id="IPR041705">
    <property type="entry name" value="PIN_Sll0205"/>
</dbReference>
<name>A0A937VYK5_UNCTE</name>
<proteinExistence type="predicted"/>
<dbReference type="PANTHER" id="PTHR36173">
    <property type="entry name" value="RIBONUCLEASE VAPC16-RELATED"/>
    <property type="match status" value="1"/>
</dbReference>
<sequence>MYASPHVFVAHIPRKNLTIHSHRIDTAPVVYIVAISGFEIGIKVQQGKLHLPVPPADWFTAVLTHHHVEVLALTLDMCLRSTALPPLHADPCDRMIIAAAQLYHLPVVSTDPLFAPYGIEVIS</sequence>
<comment type="caution">
    <text evidence="1">The sequence shown here is derived from an EMBL/GenBank/DDBJ whole genome shotgun (WGS) entry which is preliminary data.</text>
</comment>
<reference evidence="1" key="1">
    <citation type="submission" date="2019-03" db="EMBL/GenBank/DDBJ databases">
        <title>Lake Tanganyika Metagenome-Assembled Genomes (MAGs).</title>
        <authorList>
            <person name="Tran P."/>
        </authorList>
    </citation>
    <scope>NUCLEOTIDE SEQUENCE</scope>
    <source>
        <strain evidence="1">K_DeepCast_65m_m2_066</strain>
    </source>
</reference>
<evidence type="ECO:0000313" key="2">
    <source>
        <dbReference type="Proteomes" id="UP000712673"/>
    </source>
</evidence>